<feature type="transmembrane region" description="Helical" evidence="7">
    <location>
        <begin position="108"/>
        <end position="126"/>
    </location>
</feature>
<organism evidence="9 10">
    <name type="scientific">Pontibacillus yanchengensis Y32</name>
    <dbReference type="NCBI Taxonomy" id="1385514"/>
    <lineage>
        <taxon>Bacteria</taxon>
        <taxon>Bacillati</taxon>
        <taxon>Bacillota</taxon>
        <taxon>Bacilli</taxon>
        <taxon>Bacillales</taxon>
        <taxon>Bacillaceae</taxon>
        <taxon>Pontibacillus</taxon>
    </lineage>
</organism>
<evidence type="ECO:0000256" key="2">
    <source>
        <dbReference type="ARBA" id="ARBA00004141"/>
    </source>
</evidence>
<evidence type="ECO:0000256" key="1">
    <source>
        <dbReference type="ARBA" id="ARBA00001947"/>
    </source>
</evidence>
<keyword evidence="4 7" id="KW-0812">Transmembrane</keyword>
<comment type="similarity">
    <text evidence="3">Belongs to the peptidase M50B family.</text>
</comment>
<feature type="transmembrane region" description="Helical" evidence="7">
    <location>
        <begin position="81"/>
        <end position="102"/>
    </location>
</feature>
<dbReference type="RefSeq" id="WP_036820789.1">
    <property type="nucleotide sequence ID" value="NZ_AVBF01000036.1"/>
</dbReference>
<evidence type="ECO:0000256" key="5">
    <source>
        <dbReference type="ARBA" id="ARBA00022989"/>
    </source>
</evidence>
<keyword evidence="6 7" id="KW-0472">Membrane</keyword>
<sequence>MDFFVLLLFVIAPLSLFLHELAHGIVAYFFQSSYIYIQLGLGPSLWERKQGVFTITINLFIFLGALAAYERDPEHTLSERAIISGAGPLINALLVLLGYLMFYVVEHPYLSLFIAFNLWLTTMNLIPFKFAKKKSDGYVIAEALWKRIFSSYR</sequence>
<dbReference type="STRING" id="1385514.N782_13755"/>
<keyword evidence="10" id="KW-1185">Reference proteome</keyword>
<evidence type="ECO:0000313" key="9">
    <source>
        <dbReference type="EMBL" id="KGP72194.1"/>
    </source>
</evidence>
<feature type="transmembrane region" description="Helical" evidence="7">
    <location>
        <begin position="51"/>
        <end position="69"/>
    </location>
</feature>
<name>A0A0A2T9G5_9BACI</name>
<feature type="domain" description="Peptidase M50" evidence="8">
    <location>
        <begin position="14"/>
        <end position="104"/>
    </location>
</feature>
<dbReference type="InterPro" id="IPR008915">
    <property type="entry name" value="Peptidase_M50"/>
</dbReference>
<dbReference type="eggNOG" id="COG1994">
    <property type="taxonomic scope" value="Bacteria"/>
</dbReference>
<comment type="caution">
    <text evidence="9">The sequence shown here is derived from an EMBL/GenBank/DDBJ whole genome shotgun (WGS) entry which is preliminary data.</text>
</comment>
<evidence type="ECO:0000259" key="8">
    <source>
        <dbReference type="Pfam" id="PF02163"/>
    </source>
</evidence>
<gene>
    <name evidence="9" type="ORF">N782_13755</name>
</gene>
<dbReference type="GO" id="GO:0016020">
    <property type="term" value="C:membrane"/>
    <property type="evidence" value="ECO:0007669"/>
    <property type="project" value="UniProtKB-SubCell"/>
</dbReference>
<comment type="cofactor">
    <cofactor evidence="1">
        <name>Zn(2+)</name>
        <dbReference type="ChEBI" id="CHEBI:29105"/>
    </cofactor>
</comment>
<dbReference type="Pfam" id="PF02163">
    <property type="entry name" value="Peptidase_M50"/>
    <property type="match status" value="1"/>
</dbReference>
<dbReference type="AlphaFoldDB" id="A0A0A2T9G5"/>
<dbReference type="Proteomes" id="UP000030147">
    <property type="component" value="Unassembled WGS sequence"/>
</dbReference>
<dbReference type="GO" id="GO:0006508">
    <property type="term" value="P:proteolysis"/>
    <property type="evidence" value="ECO:0007669"/>
    <property type="project" value="InterPro"/>
</dbReference>
<evidence type="ECO:0000256" key="3">
    <source>
        <dbReference type="ARBA" id="ARBA00007931"/>
    </source>
</evidence>
<keyword evidence="5 7" id="KW-1133">Transmembrane helix</keyword>
<proteinExistence type="inferred from homology"/>
<comment type="subcellular location">
    <subcellularLocation>
        <location evidence="2">Membrane</location>
        <topology evidence="2">Multi-pass membrane protein</topology>
    </subcellularLocation>
</comment>
<reference evidence="9 10" key="1">
    <citation type="journal article" date="2015" name="Stand. Genomic Sci.">
        <title>High quality draft genome sequence of the moderately halophilic bacterium Pontibacillus yanchengensis Y32(T) and comparison among Pontibacillus genomes.</title>
        <authorList>
            <person name="Huang J."/>
            <person name="Qiao Z.X."/>
            <person name="Tang J.W."/>
            <person name="Wang G."/>
        </authorList>
    </citation>
    <scope>NUCLEOTIDE SEQUENCE [LARGE SCALE GENOMIC DNA]</scope>
    <source>
        <strain evidence="9 10">Y32</strain>
    </source>
</reference>
<dbReference type="EMBL" id="AVBF01000036">
    <property type="protein sequence ID" value="KGP72194.1"/>
    <property type="molecule type" value="Genomic_DNA"/>
</dbReference>
<accession>A0A0A2T9G5</accession>
<evidence type="ECO:0000256" key="6">
    <source>
        <dbReference type="ARBA" id="ARBA00023136"/>
    </source>
</evidence>
<protein>
    <recommendedName>
        <fullName evidence="8">Peptidase M50 domain-containing protein</fullName>
    </recommendedName>
</protein>
<dbReference type="OrthoDB" id="2080990at2"/>
<evidence type="ECO:0000256" key="7">
    <source>
        <dbReference type="SAM" id="Phobius"/>
    </source>
</evidence>
<evidence type="ECO:0000313" key="10">
    <source>
        <dbReference type="Proteomes" id="UP000030147"/>
    </source>
</evidence>
<evidence type="ECO:0000256" key="4">
    <source>
        <dbReference type="ARBA" id="ARBA00022692"/>
    </source>
</evidence>